<accession>A0A292PLW0</accession>
<evidence type="ECO:0000313" key="1">
    <source>
        <dbReference type="EMBL" id="CUS07761.1"/>
    </source>
</evidence>
<dbReference type="EMBL" id="LN891179">
    <property type="protein sequence ID" value="CUS07761.1"/>
    <property type="molecule type" value="Genomic_DNA"/>
</dbReference>
<dbReference type="Proteomes" id="UP001412239">
    <property type="component" value="Unassembled WGS sequence"/>
</dbReference>
<sequence length="112" mass="12435">MTTPSKEAGRRSGGQNGFISVLPPCLAIPLAPVMVMTIKVHLRACRNLSHIAEVERIEALTEKARTALCFFFKTKNRATGQSPPPRAAYPTIMRIPKRPRLYLLGYQGDTKL</sequence>
<keyword evidence="2" id="KW-1185">Reference proteome</keyword>
<name>A0A292PLW0_9PEZI</name>
<dbReference type="AlphaFoldDB" id="A0A292PLW0"/>
<reference evidence="1" key="1">
    <citation type="submission" date="2015-10" db="EMBL/GenBank/DDBJ databases">
        <authorList>
            <person name="Regsiter A."/>
            <person name="william w."/>
        </authorList>
    </citation>
    <scope>NUCLEOTIDE SEQUENCE</scope>
    <source>
        <strain evidence="1">Montdore</strain>
    </source>
</reference>
<gene>
    <name evidence="1" type="ORF">GSTUAT00008169001</name>
</gene>
<proteinExistence type="predicted"/>
<evidence type="ECO:0000313" key="2">
    <source>
        <dbReference type="Proteomes" id="UP001412239"/>
    </source>
</evidence>
<protein>
    <submittedName>
        <fullName evidence="1">Uncharacterized protein</fullName>
    </submittedName>
</protein>
<organism evidence="1 2">
    <name type="scientific">Tuber aestivum</name>
    <name type="common">summer truffle</name>
    <dbReference type="NCBI Taxonomy" id="59557"/>
    <lineage>
        <taxon>Eukaryota</taxon>
        <taxon>Fungi</taxon>
        <taxon>Dikarya</taxon>
        <taxon>Ascomycota</taxon>
        <taxon>Pezizomycotina</taxon>
        <taxon>Pezizomycetes</taxon>
        <taxon>Pezizales</taxon>
        <taxon>Tuberaceae</taxon>
        <taxon>Tuber</taxon>
    </lineage>
</organism>